<evidence type="ECO:0000313" key="5">
    <source>
        <dbReference type="Proteomes" id="UP000294743"/>
    </source>
</evidence>
<dbReference type="InterPro" id="IPR009057">
    <property type="entry name" value="Homeodomain-like_sf"/>
</dbReference>
<dbReference type="PANTHER" id="PTHR43479:SF7">
    <property type="entry name" value="TETR-FAMILY TRANSCRIPTIONAL REGULATOR"/>
    <property type="match status" value="1"/>
</dbReference>
<feature type="domain" description="HTH tetR-type" evidence="3">
    <location>
        <begin position="7"/>
        <end position="67"/>
    </location>
</feature>
<evidence type="ECO:0000259" key="3">
    <source>
        <dbReference type="PROSITE" id="PS50977"/>
    </source>
</evidence>
<dbReference type="InterPro" id="IPR001647">
    <property type="entry name" value="HTH_TetR"/>
</dbReference>
<evidence type="ECO:0000313" key="4">
    <source>
        <dbReference type="EMBL" id="TDW19796.1"/>
    </source>
</evidence>
<evidence type="ECO:0000256" key="1">
    <source>
        <dbReference type="ARBA" id="ARBA00023125"/>
    </source>
</evidence>
<dbReference type="GO" id="GO:0003677">
    <property type="term" value="F:DNA binding"/>
    <property type="evidence" value="ECO:0007669"/>
    <property type="project" value="UniProtKB-UniRule"/>
</dbReference>
<gene>
    <name evidence="4" type="ORF">EDD63_11716</name>
</gene>
<protein>
    <submittedName>
        <fullName evidence="4">TetR family transcriptional regulator</fullName>
    </submittedName>
</protein>
<dbReference type="PANTHER" id="PTHR43479">
    <property type="entry name" value="ACREF/ENVCD OPERON REPRESSOR-RELATED"/>
    <property type="match status" value="1"/>
</dbReference>
<proteinExistence type="predicted"/>
<keyword evidence="1 2" id="KW-0238">DNA-binding</keyword>
<dbReference type="Pfam" id="PF14278">
    <property type="entry name" value="TetR_C_8"/>
    <property type="match status" value="1"/>
</dbReference>
<dbReference type="InterPro" id="IPR050624">
    <property type="entry name" value="HTH-type_Tx_Regulator"/>
</dbReference>
<dbReference type="Proteomes" id="UP000294743">
    <property type="component" value="Unassembled WGS sequence"/>
</dbReference>
<dbReference type="AlphaFoldDB" id="A0A4R7ZQT8"/>
<evidence type="ECO:0000256" key="2">
    <source>
        <dbReference type="PROSITE-ProRule" id="PRU00335"/>
    </source>
</evidence>
<dbReference type="Pfam" id="PF00440">
    <property type="entry name" value="TetR_N"/>
    <property type="match status" value="1"/>
</dbReference>
<dbReference type="InterPro" id="IPR039532">
    <property type="entry name" value="TetR_C_Firmicutes"/>
</dbReference>
<comment type="caution">
    <text evidence="4">The sequence shown here is derived from an EMBL/GenBank/DDBJ whole genome shotgun (WGS) entry which is preliminary data.</text>
</comment>
<dbReference type="RefSeq" id="WP_134169502.1">
    <property type="nucleotide sequence ID" value="NZ_SODD01000017.1"/>
</dbReference>
<dbReference type="OrthoDB" id="9810250at2"/>
<dbReference type="PROSITE" id="PS50977">
    <property type="entry name" value="HTH_TETR_2"/>
    <property type="match status" value="1"/>
</dbReference>
<reference evidence="4 5" key="1">
    <citation type="submission" date="2019-03" db="EMBL/GenBank/DDBJ databases">
        <title>Genomic Encyclopedia of Type Strains, Phase IV (KMG-IV): sequencing the most valuable type-strain genomes for metagenomic binning, comparative biology and taxonomic classification.</title>
        <authorList>
            <person name="Goeker M."/>
        </authorList>
    </citation>
    <scope>NUCLEOTIDE SEQUENCE [LARGE SCALE GENOMIC DNA]</scope>
    <source>
        <strain evidence="4 5">DSM 28867</strain>
    </source>
</reference>
<dbReference type="EMBL" id="SODD01000017">
    <property type="protein sequence ID" value="TDW19796.1"/>
    <property type="molecule type" value="Genomic_DNA"/>
</dbReference>
<name>A0A4R7ZQT8_9FIRM</name>
<accession>A0A4R7ZQT8</accession>
<dbReference type="Gene3D" id="1.10.357.10">
    <property type="entry name" value="Tetracycline Repressor, domain 2"/>
    <property type="match status" value="1"/>
</dbReference>
<organism evidence="4 5">
    <name type="scientific">Breznakia blatticola</name>
    <dbReference type="NCBI Taxonomy" id="1754012"/>
    <lineage>
        <taxon>Bacteria</taxon>
        <taxon>Bacillati</taxon>
        <taxon>Bacillota</taxon>
        <taxon>Erysipelotrichia</taxon>
        <taxon>Erysipelotrichales</taxon>
        <taxon>Erysipelotrichaceae</taxon>
        <taxon>Breznakia</taxon>
    </lineage>
</organism>
<keyword evidence="5" id="KW-1185">Reference proteome</keyword>
<sequence>MSTQRHTETTNKIKKTFTKLLKEKGLDAMSVTDIARGSKINRGTFYLHYLDKYDLMDKMQDDLIHDLTLILDDQKECTESNTPSSIFSYAQIVKALQYVKQEFAFIETLTGEKGDPKFVARFKAYIAELIKEKVQHSQNLKMGMDYLPKDYADEVLLSGVFSIILLWIDKGAIETPEQVADMIIQVCEQSMFGPFQVDTTKTKEKEL</sequence>
<feature type="DNA-binding region" description="H-T-H motif" evidence="2">
    <location>
        <begin position="30"/>
        <end position="49"/>
    </location>
</feature>
<dbReference type="SUPFAM" id="SSF46689">
    <property type="entry name" value="Homeodomain-like"/>
    <property type="match status" value="1"/>
</dbReference>